<proteinExistence type="predicted"/>
<organism evidence="2 3">
    <name type="scientific">Romanomermis culicivorax</name>
    <name type="common">Nematode worm</name>
    <dbReference type="NCBI Taxonomy" id="13658"/>
    <lineage>
        <taxon>Eukaryota</taxon>
        <taxon>Metazoa</taxon>
        <taxon>Ecdysozoa</taxon>
        <taxon>Nematoda</taxon>
        <taxon>Enoplea</taxon>
        <taxon>Dorylaimia</taxon>
        <taxon>Mermithida</taxon>
        <taxon>Mermithoidea</taxon>
        <taxon>Mermithidae</taxon>
        <taxon>Romanomermis</taxon>
    </lineage>
</organism>
<accession>A0A915K4X1</accession>
<dbReference type="GO" id="GO:0007605">
    <property type="term" value="P:sensory perception of sound"/>
    <property type="evidence" value="ECO:0007669"/>
    <property type="project" value="InterPro"/>
</dbReference>
<feature type="domain" description="Glutaredoxin" evidence="1">
    <location>
        <begin position="78"/>
        <end position="154"/>
    </location>
</feature>
<dbReference type="InterPro" id="IPR036249">
    <property type="entry name" value="Thioredoxin-like_sf"/>
</dbReference>
<protein>
    <submittedName>
        <fullName evidence="3">Glutaredoxin domain-containing protein</fullName>
    </submittedName>
</protein>
<dbReference type="SUPFAM" id="SSF52833">
    <property type="entry name" value="Thioredoxin-like"/>
    <property type="match status" value="1"/>
</dbReference>
<evidence type="ECO:0000313" key="3">
    <source>
        <dbReference type="WBParaSite" id="nRc.2.0.1.t33378-RA"/>
    </source>
</evidence>
<dbReference type="Pfam" id="PF23733">
    <property type="entry name" value="GRXCR1-2_C"/>
    <property type="match status" value="1"/>
</dbReference>
<reference evidence="3" key="1">
    <citation type="submission" date="2022-11" db="UniProtKB">
        <authorList>
            <consortium name="WormBaseParasite"/>
        </authorList>
    </citation>
    <scope>IDENTIFICATION</scope>
</reference>
<dbReference type="PANTHER" id="PTHR46990">
    <property type="entry name" value="GLUTAREDOXIN DOMAIN-CONTAINING CYSTEINE-RICH PROTEIN 1"/>
    <property type="match status" value="1"/>
</dbReference>
<dbReference type="Proteomes" id="UP000887565">
    <property type="component" value="Unplaced"/>
</dbReference>
<dbReference type="InterPro" id="IPR042797">
    <property type="entry name" value="GRXCR1"/>
</dbReference>
<dbReference type="PANTHER" id="PTHR46990:SF1">
    <property type="entry name" value="GLUTAREDOXIN DOMAIN-CONTAINING CYSTEINE-RICH PROTEIN 1"/>
    <property type="match status" value="1"/>
</dbReference>
<evidence type="ECO:0000313" key="2">
    <source>
        <dbReference type="Proteomes" id="UP000887565"/>
    </source>
</evidence>
<evidence type="ECO:0000259" key="1">
    <source>
        <dbReference type="Pfam" id="PF00462"/>
    </source>
</evidence>
<dbReference type="Pfam" id="PF00462">
    <property type="entry name" value="Glutaredoxin"/>
    <property type="match status" value="1"/>
</dbReference>
<dbReference type="InterPro" id="IPR002109">
    <property type="entry name" value="Glutaredoxin"/>
</dbReference>
<dbReference type="OMA" id="FADCCAV"/>
<dbReference type="PROSITE" id="PS51354">
    <property type="entry name" value="GLUTAREDOXIN_2"/>
    <property type="match status" value="1"/>
</dbReference>
<keyword evidence="2" id="KW-1185">Reference proteome</keyword>
<name>A0A915K4X1_ROMCU</name>
<sequence>MENDNSLASSTLSDERDLTIFVENRHHHQNLSPIFFQKGASGGGSIRGVKNKVKMAMDSLKMKSKWKKNYEELEDGKVVVYMTSLRVIRPTWESCRSTISILENHSINFERRDVNLYPGFWDELKNRLDLGNDGDDDNTAFLELPQIFVDGVHFADAKRLCELTELGQIKNILAPYMHLNKSKSLCGECYGFQFVPCRFCHGGKKSNLRIDVENYRKSDSTTTVNDINLYASLRLKCTKCDSSGLIRCDACSDGFAIANQ</sequence>
<dbReference type="WBParaSite" id="nRc.2.0.1.t33378-RA">
    <property type="protein sequence ID" value="nRc.2.0.1.t33378-RA"/>
    <property type="gene ID" value="nRc.2.0.1.g33378"/>
</dbReference>
<dbReference type="Gene3D" id="3.40.30.10">
    <property type="entry name" value="Glutaredoxin"/>
    <property type="match status" value="1"/>
</dbReference>
<dbReference type="AlphaFoldDB" id="A0A915K4X1"/>